<protein>
    <submittedName>
        <fullName evidence="10">Arylsulfatase</fullName>
        <ecNumber evidence="10">3.1.6.-</ecNumber>
    </submittedName>
</protein>
<evidence type="ECO:0000256" key="2">
    <source>
        <dbReference type="ARBA" id="ARBA00004936"/>
    </source>
</evidence>
<dbReference type="PANTHER" id="PTHR47371">
    <property type="entry name" value="LIPOTEICHOIC ACID SYNTHASE"/>
    <property type="match status" value="1"/>
</dbReference>
<gene>
    <name evidence="10" type="ORF">HMPREF9498_00008</name>
</gene>
<dbReference type="InterPro" id="IPR017850">
    <property type="entry name" value="Alkaline_phosphatase_core_sf"/>
</dbReference>
<dbReference type="HOGENOM" id="CLU_012250_0_0_9"/>
<feature type="compositionally biased region" description="Polar residues" evidence="7">
    <location>
        <begin position="943"/>
        <end position="953"/>
    </location>
</feature>
<evidence type="ECO:0000313" key="10">
    <source>
        <dbReference type="EMBL" id="EFM84320.1"/>
    </source>
</evidence>
<keyword evidence="5 8" id="KW-1133">Transmembrane helix</keyword>
<feature type="region of interest" description="Disordered" evidence="7">
    <location>
        <begin position="943"/>
        <end position="970"/>
    </location>
</feature>
<feature type="transmembrane region" description="Helical" evidence="8">
    <location>
        <begin position="280"/>
        <end position="300"/>
    </location>
</feature>
<feature type="transmembrane region" description="Helical" evidence="8">
    <location>
        <begin position="533"/>
        <end position="551"/>
    </location>
</feature>
<evidence type="ECO:0000256" key="3">
    <source>
        <dbReference type="ARBA" id="ARBA00022475"/>
    </source>
</evidence>
<feature type="transmembrane region" description="Helical" evidence="8">
    <location>
        <begin position="492"/>
        <end position="513"/>
    </location>
</feature>
<dbReference type="AlphaFoldDB" id="A0A125WAH9"/>
<feature type="transmembrane region" description="Helical" evidence="8">
    <location>
        <begin position="125"/>
        <end position="146"/>
    </location>
</feature>
<evidence type="ECO:0000256" key="1">
    <source>
        <dbReference type="ARBA" id="ARBA00004651"/>
    </source>
</evidence>
<dbReference type="CDD" id="cd16015">
    <property type="entry name" value="LTA_synthase"/>
    <property type="match status" value="1"/>
</dbReference>
<dbReference type="Proteomes" id="UP000004846">
    <property type="component" value="Unassembled WGS sequence"/>
</dbReference>
<dbReference type="SUPFAM" id="SSF53649">
    <property type="entry name" value="Alkaline phosphatase-like"/>
    <property type="match status" value="1"/>
</dbReference>
<dbReference type="Pfam" id="PF00884">
    <property type="entry name" value="Sulfatase"/>
    <property type="match status" value="1"/>
</dbReference>
<accession>A0A125WAH9</accession>
<keyword evidence="10" id="KW-0378">Hydrolase</keyword>
<feature type="transmembrane region" description="Helical" evidence="8">
    <location>
        <begin position="425"/>
        <end position="443"/>
    </location>
</feature>
<evidence type="ECO:0000256" key="5">
    <source>
        <dbReference type="ARBA" id="ARBA00022989"/>
    </source>
</evidence>
<evidence type="ECO:0000259" key="9">
    <source>
        <dbReference type="Pfam" id="PF00884"/>
    </source>
</evidence>
<evidence type="ECO:0000313" key="11">
    <source>
        <dbReference type="Proteomes" id="UP000004846"/>
    </source>
</evidence>
<comment type="subcellular location">
    <subcellularLocation>
        <location evidence="1">Cell membrane</location>
        <topology evidence="1">Multi-pass membrane protein</topology>
    </subcellularLocation>
</comment>
<feature type="domain" description="Sulfatase N-terminal" evidence="9">
    <location>
        <begin position="630"/>
        <end position="904"/>
    </location>
</feature>
<sequence>MDGFFKLKIGENMIESKKYPIVTPIMACIFIIVQRVLFSGTAIPQYDQNGTRFYLYSVALGLVAVGGNLLALYMGYHGKKSVGTKPLAKFANFYLLYVFGTLVLNLSLASFSLNIRDYWTILFPISQNIFPFATAYLLLFLLSPYLYEYLDRLKNEQIKWTMSLLTFFLIALPTFFGKDIWGMASGNSILLLIYFYLVGYAIYRFNFLPRYHLKFIQVTFGIVILASLVLLMTHISLFLNKGTSTATRFNVPWSLFSVYYSISLFIFLENVNKRFSLLRLNFNVLSTSLLVVQILVNWPIVTRLVSEKFVQTEVKSGTVWAKQIIYLTIAYLIVALLSSCVVLLLQKIPLYRKIEQNLRVENFSQLKLKLSKLWNWVCAYRRLFYSALFFYLFTIMQLLLIADYGSKDIALRSIFTIFIYRQAQVFLNVIVIMAFLMLVILLINRFWYAFAFTLVINLVLTIATVLKIKYRLEPILPADLAFLNSISEILDMLNPVILIISVIGLVLVGIYSWILQKRLERTYHLKINIKKRVLGIVSILVFFSGVFFVNHQNSLPNLVFKLFRIDSQFYNQRRGTQINGPVIQFLSNIDVKIMEEPSGYSQENIKKIMAKYDAEAKKINSERQDWQKEQTVIFTLSESFSDPSRLKDITLNNNPFPFITQLSKETTSGLMLSSGYGGGTANMEWQSLTGMDLSNLGATLPVPYTQLVNKQKKTPTFLNLFDEAVAIHPFSANTYSRLNVFEKFGFDKFHYIGSPDGLNYTQKIEANPYISDEAAYQETVDAINATEGKTQFIQLSTMQNHMPYNNYYKEDTFDFEGAGVSESNRNQMKTYLQGLNYTDQATQKFIEEIDKIEKPITIVWYGDHLPGIYKEQDLAKYPLLYRETDYFVYNNKYAQQQRKLPNYSLVSPYMFSSLALEQANIKVTPFYALLTAVTNNLPATTIDPNSGSQNVQNGKKVFASDQNKTTEEKDLTKEQKELLHDYELIQYDLVAGKQYSADWAEKKVN</sequence>
<feature type="transmembrane region" description="Helical" evidence="8">
    <location>
        <begin position="21"/>
        <end position="41"/>
    </location>
</feature>
<feature type="transmembrane region" description="Helical" evidence="8">
    <location>
        <begin position="215"/>
        <end position="239"/>
    </location>
</feature>
<proteinExistence type="predicted"/>
<feature type="transmembrane region" description="Helical" evidence="8">
    <location>
        <begin position="53"/>
        <end position="73"/>
    </location>
</feature>
<dbReference type="InterPro" id="IPR050448">
    <property type="entry name" value="OpgB/LTA_synthase_biosynth"/>
</dbReference>
<dbReference type="GO" id="GO:0016787">
    <property type="term" value="F:hydrolase activity"/>
    <property type="evidence" value="ECO:0007669"/>
    <property type="project" value="UniProtKB-KW"/>
</dbReference>
<dbReference type="EMBL" id="AEBR01000002">
    <property type="protein sequence ID" value="EFM84320.1"/>
    <property type="molecule type" value="Genomic_DNA"/>
</dbReference>
<comment type="pathway">
    <text evidence="2">Cell wall biogenesis; lipoteichoic acid biosynthesis.</text>
</comment>
<feature type="transmembrane region" description="Helical" evidence="8">
    <location>
        <begin position="182"/>
        <end position="203"/>
    </location>
</feature>
<comment type="caution">
    <text evidence="10">The sequence shown here is derived from an EMBL/GenBank/DDBJ whole genome shotgun (WGS) entry which is preliminary data.</text>
</comment>
<feature type="transmembrane region" description="Helical" evidence="8">
    <location>
        <begin position="94"/>
        <end position="113"/>
    </location>
</feature>
<feature type="transmembrane region" description="Helical" evidence="8">
    <location>
        <begin position="450"/>
        <end position="472"/>
    </location>
</feature>
<feature type="transmembrane region" description="Helical" evidence="8">
    <location>
        <begin position="383"/>
        <end position="405"/>
    </location>
</feature>
<evidence type="ECO:0000256" key="7">
    <source>
        <dbReference type="SAM" id="MobiDB-lite"/>
    </source>
</evidence>
<organism evidence="10 11">
    <name type="scientific">Enterococcus faecalis TX4248</name>
    <dbReference type="NCBI Taxonomy" id="749495"/>
    <lineage>
        <taxon>Bacteria</taxon>
        <taxon>Bacillati</taxon>
        <taxon>Bacillota</taxon>
        <taxon>Bacilli</taxon>
        <taxon>Lactobacillales</taxon>
        <taxon>Enterococcaceae</taxon>
        <taxon>Enterococcus</taxon>
    </lineage>
</organism>
<evidence type="ECO:0000256" key="6">
    <source>
        <dbReference type="ARBA" id="ARBA00023136"/>
    </source>
</evidence>
<feature type="transmembrane region" description="Helical" evidence="8">
    <location>
        <begin position="251"/>
        <end position="268"/>
    </location>
</feature>
<dbReference type="Gene3D" id="3.40.720.10">
    <property type="entry name" value="Alkaline Phosphatase, subunit A"/>
    <property type="match status" value="1"/>
</dbReference>
<dbReference type="GO" id="GO:0005886">
    <property type="term" value="C:plasma membrane"/>
    <property type="evidence" value="ECO:0007669"/>
    <property type="project" value="UniProtKB-SubCell"/>
</dbReference>
<keyword evidence="3" id="KW-1003">Cell membrane</keyword>
<evidence type="ECO:0000256" key="8">
    <source>
        <dbReference type="SAM" id="Phobius"/>
    </source>
</evidence>
<feature type="transmembrane region" description="Helical" evidence="8">
    <location>
        <begin position="158"/>
        <end position="176"/>
    </location>
</feature>
<keyword evidence="6 8" id="KW-0472">Membrane</keyword>
<dbReference type="InterPro" id="IPR000917">
    <property type="entry name" value="Sulfatase_N"/>
</dbReference>
<reference evidence="11" key="1">
    <citation type="submission" date="2010-07" db="EMBL/GenBank/DDBJ databases">
        <authorList>
            <person name="Weinstock G."/>
            <person name="Sodergren E."/>
            <person name="Clifton S."/>
            <person name="Fulton L."/>
            <person name="Fulton B."/>
            <person name="Courtney L."/>
            <person name="Fronick C."/>
            <person name="Harrison M."/>
            <person name="Strong C."/>
            <person name="Farmer C."/>
            <person name="Delahaunty K."/>
            <person name="Markovic C."/>
            <person name="Hall O."/>
            <person name="Minx P."/>
            <person name="Tomlinson C."/>
            <person name="Mitreva M."/>
            <person name="Hou S."/>
            <person name="Chen J."/>
            <person name="Wollam A."/>
            <person name="Pepin K.H."/>
            <person name="Johnson M."/>
            <person name="Bhonagiri V."/>
            <person name="Zhang X."/>
            <person name="Suruliraj S."/>
            <person name="Warren W."/>
            <person name="Chinwalla A."/>
            <person name="Mardis E.R."/>
            <person name="Wilson R.K."/>
        </authorList>
    </citation>
    <scope>NUCLEOTIDE SEQUENCE [LARGE SCALE GENOMIC DNA]</scope>
    <source>
        <strain evidence="11">TX4248</strain>
    </source>
</reference>
<evidence type="ECO:0000256" key="4">
    <source>
        <dbReference type="ARBA" id="ARBA00022692"/>
    </source>
</evidence>
<dbReference type="RefSeq" id="WP_002398506.1">
    <property type="nucleotide sequence ID" value="NZ_GL454408.1"/>
</dbReference>
<name>A0A125WAH9_ENTFL</name>
<dbReference type="PANTHER" id="PTHR47371:SF3">
    <property type="entry name" value="PHOSPHOGLYCEROL TRANSFERASE I"/>
    <property type="match status" value="1"/>
</dbReference>
<feature type="transmembrane region" description="Helical" evidence="8">
    <location>
        <begin position="324"/>
        <end position="345"/>
    </location>
</feature>
<dbReference type="EC" id="3.1.6.-" evidence="10"/>
<keyword evidence="4 8" id="KW-0812">Transmembrane</keyword>